<geneLocation type="plasmid" evidence="8 9">
    <name>pCE3</name>
</geneLocation>
<dbReference type="PANTHER" id="PTHR23427">
    <property type="entry name" value="SURFEIT LOCUS PROTEIN"/>
    <property type="match status" value="1"/>
</dbReference>
<protein>
    <recommendedName>
        <fullName evidence="6">SURF1-like protein</fullName>
    </recommendedName>
</protein>
<evidence type="ECO:0000256" key="2">
    <source>
        <dbReference type="ARBA" id="ARBA00007165"/>
    </source>
</evidence>
<evidence type="ECO:0000256" key="7">
    <source>
        <dbReference type="SAM" id="MobiDB-lite"/>
    </source>
</evidence>
<evidence type="ECO:0000256" key="4">
    <source>
        <dbReference type="ARBA" id="ARBA00022989"/>
    </source>
</evidence>
<dbReference type="eggNOG" id="COG3346">
    <property type="taxonomic scope" value="Bacteria"/>
</dbReference>
<dbReference type="PROSITE" id="PS50895">
    <property type="entry name" value="SURF1"/>
    <property type="match status" value="1"/>
</dbReference>
<evidence type="ECO:0000256" key="1">
    <source>
        <dbReference type="ARBA" id="ARBA00004370"/>
    </source>
</evidence>
<evidence type="ECO:0000313" key="8">
    <source>
        <dbReference type="EMBL" id="BAC19803.1"/>
    </source>
</evidence>
<feature type="compositionally biased region" description="Polar residues" evidence="7">
    <location>
        <begin position="317"/>
        <end position="326"/>
    </location>
</feature>
<keyword evidence="8" id="KW-0614">Plasmid</keyword>
<name>Q8FLF4_COREF</name>
<sequence>MRTERPGSTSAFTHQQPATGCTVSPDGTVESMAVSSTRERRYERAAQKKGWRTFLRPGWVFGVLAIIAFSYFSFTFLAPWQLSRDGAIVERNDQIEAAFEVEPVPAEEVFDAQGSIEPEEEWARVILEGHYLPEDEVLMRNRPVDSSPAFHALTPFQLNSGEVILVNRGFQPPFEGGVPPMDTPPTGEQSILGHARFAEQTPMSPPIEDQGYRQVYGINTEQIAEVTGTNLAQDYVQLAEGQAGEINAIPVPMLDRGSHLSYAFQWIAFGIMAPLGLGYFIWAELKERRRVRREEAELSVDATSSQQTGAPQDGDTDSGTMGTLRTTHPDNDTPGPAPTGTTTSASSGARSRMLHDRYGDSRPDHSRKFATRRRERF</sequence>
<organism evidence="8 9">
    <name type="scientific">Corynebacterium efficiens (strain DSM 44549 / YS-314 / AJ 12310 / JCM 11189 / NBRC 100395)</name>
    <dbReference type="NCBI Taxonomy" id="196164"/>
    <lineage>
        <taxon>Bacteria</taxon>
        <taxon>Bacillati</taxon>
        <taxon>Actinomycetota</taxon>
        <taxon>Actinomycetes</taxon>
        <taxon>Mycobacteriales</taxon>
        <taxon>Corynebacteriaceae</taxon>
        <taxon>Corynebacterium</taxon>
    </lineage>
</organism>
<keyword evidence="9" id="KW-1185">Reference proteome</keyword>
<dbReference type="InterPro" id="IPR045214">
    <property type="entry name" value="Surf1/Surf4"/>
</dbReference>
<accession>Q8FLF4</accession>
<keyword evidence="3 6" id="KW-0812">Transmembrane</keyword>
<dbReference type="Proteomes" id="UP000001409">
    <property type="component" value="Plasmid pCE3"/>
</dbReference>
<keyword evidence="4 6" id="KW-1133">Transmembrane helix</keyword>
<dbReference type="Pfam" id="PF02104">
    <property type="entry name" value="SURF1"/>
    <property type="match status" value="1"/>
</dbReference>
<dbReference type="CDD" id="cd06662">
    <property type="entry name" value="SURF1"/>
    <property type="match status" value="1"/>
</dbReference>
<dbReference type="HOGENOM" id="CLU_047737_0_0_11"/>
<dbReference type="GO" id="GO:0005886">
    <property type="term" value="C:plasma membrane"/>
    <property type="evidence" value="ECO:0007669"/>
    <property type="project" value="UniProtKB-SubCell"/>
</dbReference>
<proteinExistence type="inferred from homology"/>
<feature type="compositionally biased region" description="Polar residues" evidence="7">
    <location>
        <begin position="1"/>
        <end position="22"/>
    </location>
</feature>
<evidence type="ECO:0000256" key="3">
    <source>
        <dbReference type="ARBA" id="ARBA00022692"/>
    </source>
</evidence>
<reference evidence="8 9" key="1">
    <citation type="submission" date="2002-05" db="EMBL/GenBank/DDBJ databases">
        <title>The entire sequence of plasmid maintained by Corynebacterium efficiens YS-314.</title>
        <authorList>
            <person name="Kawarabayasi Y."/>
            <person name="Yamazaki J."/>
            <person name="Hino Y."/>
            <person name="Kikuchi H."/>
        </authorList>
    </citation>
    <scope>NUCLEOTIDE SEQUENCE [LARGE SCALE GENOMIC DNA]</scope>
    <source>
        <strain evidence="9">DSM 44549 / YS-314 / AJ 12310 / JCM 11189 / NBRC 100395</strain>
        <plasmid evidence="9">Plasmid pCE3</plasmid>
    </source>
</reference>
<dbReference type="PANTHER" id="PTHR23427:SF2">
    <property type="entry name" value="SURFEIT LOCUS PROTEIN 1"/>
    <property type="match status" value="1"/>
</dbReference>
<evidence type="ECO:0000313" key="9">
    <source>
        <dbReference type="Proteomes" id="UP000001409"/>
    </source>
</evidence>
<dbReference type="InterPro" id="IPR002994">
    <property type="entry name" value="Surf1/Shy1"/>
</dbReference>
<feature type="compositionally biased region" description="Basic residues" evidence="7">
    <location>
        <begin position="368"/>
        <end position="377"/>
    </location>
</feature>
<feature type="compositionally biased region" description="Polar residues" evidence="7">
    <location>
        <begin position="301"/>
        <end position="310"/>
    </location>
</feature>
<dbReference type="AlphaFoldDB" id="Q8FLF4"/>
<evidence type="ECO:0000256" key="5">
    <source>
        <dbReference type="ARBA" id="ARBA00023136"/>
    </source>
</evidence>
<evidence type="ECO:0000256" key="6">
    <source>
        <dbReference type="RuleBase" id="RU363076"/>
    </source>
</evidence>
<feature type="region of interest" description="Disordered" evidence="7">
    <location>
        <begin position="296"/>
        <end position="377"/>
    </location>
</feature>
<feature type="compositionally biased region" description="Low complexity" evidence="7">
    <location>
        <begin position="338"/>
        <end position="349"/>
    </location>
</feature>
<feature type="compositionally biased region" description="Basic and acidic residues" evidence="7">
    <location>
        <begin position="353"/>
        <end position="367"/>
    </location>
</feature>
<feature type="region of interest" description="Disordered" evidence="7">
    <location>
        <begin position="1"/>
        <end position="23"/>
    </location>
</feature>
<feature type="transmembrane region" description="Helical" evidence="6">
    <location>
        <begin position="58"/>
        <end position="80"/>
    </location>
</feature>
<dbReference type="EMBL" id="AP005226">
    <property type="protein sequence ID" value="BAC19803.1"/>
    <property type="molecule type" value="Genomic_DNA"/>
</dbReference>
<keyword evidence="6" id="KW-1003">Cell membrane</keyword>
<feature type="transmembrane region" description="Helical" evidence="6">
    <location>
        <begin position="263"/>
        <end position="283"/>
    </location>
</feature>
<comment type="similarity">
    <text evidence="2 6">Belongs to the SURF1 family.</text>
</comment>
<dbReference type="KEGG" id="cef:CE3P028"/>
<comment type="subcellular location">
    <subcellularLocation>
        <location evidence="6">Cell membrane</location>
        <topology evidence="6">Multi-pass membrane protein</topology>
    </subcellularLocation>
    <subcellularLocation>
        <location evidence="1">Membrane</location>
    </subcellularLocation>
</comment>
<keyword evidence="5 6" id="KW-0472">Membrane</keyword>